<dbReference type="AlphaFoldDB" id="A0A1J7J1X1"/>
<dbReference type="EMBL" id="KV875108">
    <property type="protein sequence ID" value="OIW23156.1"/>
    <property type="molecule type" value="Genomic_DNA"/>
</dbReference>
<dbReference type="InParanoid" id="A0A1J7J1X1"/>
<dbReference type="Proteomes" id="UP000182658">
    <property type="component" value="Unassembled WGS sequence"/>
</dbReference>
<organism evidence="2 3">
    <name type="scientific">Coniochaeta ligniaria NRRL 30616</name>
    <dbReference type="NCBI Taxonomy" id="1408157"/>
    <lineage>
        <taxon>Eukaryota</taxon>
        <taxon>Fungi</taxon>
        <taxon>Dikarya</taxon>
        <taxon>Ascomycota</taxon>
        <taxon>Pezizomycotina</taxon>
        <taxon>Sordariomycetes</taxon>
        <taxon>Sordariomycetidae</taxon>
        <taxon>Coniochaetales</taxon>
        <taxon>Coniochaetaceae</taxon>
        <taxon>Coniochaeta</taxon>
    </lineage>
</organism>
<accession>A0A1J7J1X1</accession>
<sequence>MASSCRSSRDETEVCPMAPVMLQGCPGGGLRSPVTLPDLSRAMRHRVSLKVAKSPSLEPYSYGLMLKIRLRIGRGPRQSTRRQSTYPSNNRHDRRHGHNLHRCRVPSCVPVRLSQCMRLRGNPSLVISNASVVSVACTESSLVEDGVSWGPNFSNSSRSSSSVISGATFLTLTS</sequence>
<reference evidence="2 3" key="1">
    <citation type="submission" date="2016-10" db="EMBL/GenBank/DDBJ databases">
        <title>Draft genome sequence of Coniochaeta ligniaria NRRL30616, a lignocellulolytic fungus for bioabatement of inhibitors in plant biomass hydrolysates.</title>
        <authorList>
            <consortium name="DOE Joint Genome Institute"/>
            <person name="Jimenez D.J."/>
            <person name="Hector R.E."/>
            <person name="Riley R."/>
            <person name="Sun H."/>
            <person name="Grigoriev I.V."/>
            <person name="Van Elsas J.D."/>
            <person name="Nichols N.N."/>
        </authorList>
    </citation>
    <scope>NUCLEOTIDE SEQUENCE [LARGE SCALE GENOMIC DNA]</scope>
    <source>
        <strain evidence="2 3">NRRL 30616</strain>
    </source>
</reference>
<name>A0A1J7J1X1_9PEZI</name>
<keyword evidence="3" id="KW-1185">Reference proteome</keyword>
<evidence type="ECO:0000313" key="2">
    <source>
        <dbReference type="EMBL" id="OIW23156.1"/>
    </source>
</evidence>
<protein>
    <submittedName>
        <fullName evidence="2">Uncharacterized protein</fullName>
    </submittedName>
</protein>
<dbReference type="PROSITE" id="PS51257">
    <property type="entry name" value="PROKAR_LIPOPROTEIN"/>
    <property type="match status" value="1"/>
</dbReference>
<gene>
    <name evidence="2" type="ORF">CONLIGDRAFT_143313</name>
</gene>
<evidence type="ECO:0000256" key="1">
    <source>
        <dbReference type="SAM" id="MobiDB-lite"/>
    </source>
</evidence>
<feature type="compositionally biased region" description="Polar residues" evidence="1">
    <location>
        <begin position="77"/>
        <end position="89"/>
    </location>
</feature>
<evidence type="ECO:0000313" key="3">
    <source>
        <dbReference type="Proteomes" id="UP000182658"/>
    </source>
</evidence>
<proteinExistence type="predicted"/>
<feature type="region of interest" description="Disordered" evidence="1">
    <location>
        <begin position="73"/>
        <end position="97"/>
    </location>
</feature>